<dbReference type="GO" id="GO:0061579">
    <property type="term" value="F:N-acyl homoserine lactone synthase activity"/>
    <property type="evidence" value="ECO:0007669"/>
    <property type="project" value="UniProtKB-UniRule"/>
</dbReference>
<reference evidence="9 10" key="1">
    <citation type="submission" date="2017-06" db="EMBL/GenBank/DDBJ databases">
        <title>Ensifer strains isolated from leguminous trees and herbs display diverse denitrification phenotypes with some acting as strong N2O sinks.</title>
        <authorList>
            <person name="Woliy K."/>
            <person name="Mania D."/>
            <person name="Bakken L.R."/>
            <person name="Frostegard A."/>
        </authorList>
    </citation>
    <scope>NUCLEOTIDE SEQUENCE [LARGE SCALE GENOMIC DNA]</scope>
    <source>
        <strain evidence="9 10">AC50a</strain>
    </source>
</reference>
<dbReference type="PROSITE" id="PS00949">
    <property type="entry name" value="AUTOINDUCER_SYNTH_1"/>
    <property type="match status" value="1"/>
</dbReference>
<gene>
    <name evidence="9" type="ORF">CEJ86_23650</name>
</gene>
<comment type="similarity">
    <text evidence="7 8">Belongs to the autoinducer synthase family.</text>
</comment>
<evidence type="ECO:0000256" key="2">
    <source>
        <dbReference type="ARBA" id="ARBA00022654"/>
    </source>
</evidence>
<comment type="catalytic activity">
    <reaction evidence="6 8">
        <text>a fatty acyl-[ACP] + S-adenosyl-L-methionine = an N-acyl-L-homoserine lactone + S-methyl-5'-thioadenosine + holo-[ACP] + H(+)</text>
        <dbReference type="Rhea" id="RHEA:10096"/>
        <dbReference type="Rhea" id="RHEA-COMP:9685"/>
        <dbReference type="Rhea" id="RHEA-COMP:14125"/>
        <dbReference type="ChEBI" id="CHEBI:15378"/>
        <dbReference type="ChEBI" id="CHEBI:17509"/>
        <dbReference type="ChEBI" id="CHEBI:55474"/>
        <dbReference type="ChEBI" id="CHEBI:59789"/>
        <dbReference type="ChEBI" id="CHEBI:64479"/>
        <dbReference type="ChEBI" id="CHEBI:138651"/>
        <dbReference type="EC" id="2.3.1.184"/>
    </reaction>
</comment>
<dbReference type="PROSITE" id="PS51187">
    <property type="entry name" value="AUTOINDUCER_SYNTH_2"/>
    <property type="match status" value="1"/>
</dbReference>
<protein>
    <recommendedName>
        <fullName evidence="1 8">Acyl-homoserine-lactone synthase</fullName>
        <ecNumber evidence="1 8">2.3.1.184</ecNumber>
    </recommendedName>
    <alternativeName>
        <fullName evidence="8">Autoinducer synthesis protein</fullName>
    </alternativeName>
</protein>
<dbReference type="EMBL" id="NJGD01000012">
    <property type="protein sequence ID" value="PJR13086.1"/>
    <property type="molecule type" value="Genomic_DNA"/>
</dbReference>
<evidence type="ECO:0000256" key="6">
    <source>
        <dbReference type="ARBA" id="ARBA00048576"/>
    </source>
</evidence>
<dbReference type="AlphaFoldDB" id="A0A2J0YXT1"/>
<dbReference type="EC" id="2.3.1.184" evidence="1 8"/>
<evidence type="ECO:0000313" key="9">
    <source>
        <dbReference type="EMBL" id="PJR13086.1"/>
    </source>
</evidence>
<dbReference type="RefSeq" id="WP_100673682.1">
    <property type="nucleotide sequence ID" value="NZ_NJGD01000012.1"/>
</dbReference>
<keyword evidence="2 7" id="KW-0673">Quorum sensing</keyword>
<keyword evidence="5 7" id="KW-0071">Autoinducer synthesis</keyword>
<dbReference type="PRINTS" id="PR01549">
    <property type="entry name" value="AUTOINDCRSYN"/>
</dbReference>
<evidence type="ECO:0000256" key="7">
    <source>
        <dbReference type="PROSITE-ProRule" id="PRU00533"/>
    </source>
</evidence>
<evidence type="ECO:0000313" key="10">
    <source>
        <dbReference type="Proteomes" id="UP000231987"/>
    </source>
</evidence>
<sequence>MQILAISKPRNDEEARLLHRHHQLRARIFSDRLGWDVDVIDGRESDTFDALMPTYILAISNNGEVAGCARLLPALGPTMVTDVFPSLLPNGQLNAHSAMIESSRFCVDTSLGEGRGAGSVHEATLTMFAGIIEWCMANGFTEIVTVTDLRFERILARVGWPLQRLGEPKKVGVTMAVAGILPADAGTFQKLRPSNYRSECTPLCKAA</sequence>
<dbReference type="Pfam" id="PF00765">
    <property type="entry name" value="Autoind_synth"/>
    <property type="match status" value="1"/>
</dbReference>
<keyword evidence="3 8" id="KW-0808">Transferase</keyword>
<evidence type="ECO:0000256" key="1">
    <source>
        <dbReference type="ARBA" id="ARBA00012340"/>
    </source>
</evidence>
<dbReference type="GO" id="GO:0007165">
    <property type="term" value="P:signal transduction"/>
    <property type="evidence" value="ECO:0007669"/>
    <property type="project" value="TreeGrafter"/>
</dbReference>
<dbReference type="PANTHER" id="PTHR39322">
    <property type="entry name" value="ACYL-HOMOSERINE-LACTONE SYNTHASE"/>
    <property type="match status" value="1"/>
</dbReference>
<dbReference type="Proteomes" id="UP000231987">
    <property type="component" value="Unassembled WGS sequence"/>
</dbReference>
<dbReference type="NCBIfam" id="NF010408">
    <property type="entry name" value="PRK13834.1"/>
    <property type="match status" value="1"/>
</dbReference>
<evidence type="ECO:0000256" key="5">
    <source>
        <dbReference type="ARBA" id="ARBA00022929"/>
    </source>
</evidence>
<dbReference type="InterPro" id="IPR016181">
    <property type="entry name" value="Acyl_CoA_acyltransferase"/>
</dbReference>
<dbReference type="GO" id="GO:0009372">
    <property type="term" value="P:quorum sensing"/>
    <property type="evidence" value="ECO:0007669"/>
    <property type="project" value="UniProtKB-UniRule"/>
</dbReference>
<evidence type="ECO:0000256" key="8">
    <source>
        <dbReference type="RuleBase" id="RU361135"/>
    </source>
</evidence>
<evidence type="ECO:0000256" key="4">
    <source>
        <dbReference type="ARBA" id="ARBA00022691"/>
    </source>
</evidence>
<dbReference type="PANTHER" id="PTHR39322:SF1">
    <property type="entry name" value="ISOVALERYL-HOMOSERINE LACTONE SYNTHASE"/>
    <property type="match status" value="1"/>
</dbReference>
<dbReference type="InterPro" id="IPR001690">
    <property type="entry name" value="Autoind_synthase"/>
</dbReference>
<dbReference type="SUPFAM" id="SSF55729">
    <property type="entry name" value="Acyl-CoA N-acyltransferases (Nat)"/>
    <property type="match status" value="1"/>
</dbReference>
<comment type="caution">
    <text evidence="9">The sequence shown here is derived from an EMBL/GenBank/DDBJ whole genome shotgun (WGS) entry which is preliminary data.</text>
</comment>
<organism evidence="9 10">
    <name type="scientific">Rhizobium meliloti</name>
    <name type="common">Ensifer meliloti</name>
    <name type="synonym">Sinorhizobium meliloti</name>
    <dbReference type="NCBI Taxonomy" id="382"/>
    <lineage>
        <taxon>Bacteria</taxon>
        <taxon>Pseudomonadati</taxon>
        <taxon>Pseudomonadota</taxon>
        <taxon>Alphaproteobacteria</taxon>
        <taxon>Hyphomicrobiales</taxon>
        <taxon>Rhizobiaceae</taxon>
        <taxon>Sinorhizobium/Ensifer group</taxon>
        <taxon>Sinorhizobium</taxon>
    </lineage>
</organism>
<name>A0A2J0YXT1_RHIML</name>
<evidence type="ECO:0000256" key="3">
    <source>
        <dbReference type="ARBA" id="ARBA00022679"/>
    </source>
</evidence>
<accession>A0A2J0YXT1</accession>
<proteinExistence type="inferred from homology"/>
<keyword evidence="4 8" id="KW-0949">S-adenosyl-L-methionine</keyword>
<dbReference type="InterPro" id="IPR018311">
    <property type="entry name" value="Autoind_synth_CS"/>
</dbReference>
<dbReference type="Gene3D" id="3.40.630.30">
    <property type="match status" value="1"/>
</dbReference>